<evidence type="ECO:0000259" key="3">
    <source>
        <dbReference type="PROSITE" id="PS51186"/>
    </source>
</evidence>
<sequence>MIRELSAEDINDVVSIWYSASVKAHDFIAETFWDSQKESMRDVYIPNSETWVYCQDSRILGFISYHQGFVAALFVSPDAQSKGIGTALLNTLKDCHQSLSLTVYAENSQAYSFYSQQGFAELERRPCEHTGHEEVLMSWTLNA</sequence>
<dbReference type="InterPro" id="IPR016181">
    <property type="entry name" value="Acyl_CoA_acyltransferase"/>
</dbReference>
<evidence type="ECO:0000313" key="4">
    <source>
        <dbReference type="EMBL" id="ABR69373.1"/>
    </source>
</evidence>
<dbReference type="InterPro" id="IPR000182">
    <property type="entry name" value="GNAT_dom"/>
</dbReference>
<dbReference type="Gene3D" id="3.40.630.30">
    <property type="match status" value="1"/>
</dbReference>
<dbReference type="AlphaFoldDB" id="A6VSE4"/>
<evidence type="ECO:0000256" key="2">
    <source>
        <dbReference type="ARBA" id="ARBA00023315"/>
    </source>
</evidence>
<dbReference type="EMBL" id="CP000749">
    <property type="protein sequence ID" value="ABR69373.1"/>
    <property type="molecule type" value="Genomic_DNA"/>
</dbReference>
<protein>
    <submittedName>
        <fullName evidence="4">GCN5-related N-acetyltransferase</fullName>
    </submittedName>
</protein>
<gene>
    <name evidence="4" type="ordered locus">Mmwyl1_0436</name>
</gene>
<dbReference type="HOGENOM" id="CLU_013985_21_2_6"/>
<dbReference type="PROSITE" id="PS51186">
    <property type="entry name" value="GNAT"/>
    <property type="match status" value="1"/>
</dbReference>
<keyword evidence="1 4" id="KW-0808">Transferase</keyword>
<feature type="domain" description="N-acetyltransferase" evidence="3">
    <location>
        <begin position="1"/>
        <end position="142"/>
    </location>
</feature>
<proteinExistence type="predicted"/>
<evidence type="ECO:0000256" key="1">
    <source>
        <dbReference type="ARBA" id="ARBA00022679"/>
    </source>
</evidence>
<dbReference type="NCBIfam" id="NF007853">
    <property type="entry name" value="PRK10562.1"/>
    <property type="match status" value="1"/>
</dbReference>
<organism evidence="4">
    <name type="scientific">Marinomonas sp. (strain MWYL1)</name>
    <dbReference type="NCBI Taxonomy" id="400668"/>
    <lineage>
        <taxon>Bacteria</taxon>
        <taxon>Pseudomonadati</taxon>
        <taxon>Pseudomonadota</taxon>
        <taxon>Gammaproteobacteria</taxon>
        <taxon>Oceanospirillales</taxon>
        <taxon>Oceanospirillaceae</taxon>
        <taxon>Marinomonas</taxon>
    </lineage>
</organism>
<keyword evidence="2" id="KW-0012">Acyltransferase</keyword>
<dbReference type="STRING" id="400668.Mmwyl1_0436"/>
<dbReference type="GO" id="GO:0016747">
    <property type="term" value="F:acyltransferase activity, transferring groups other than amino-acyl groups"/>
    <property type="evidence" value="ECO:0007669"/>
    <property type="project" value="InterPro"/>
</dbReference>
<name>A6VSE4_MARMS</name>
<dbReference type="eggNOG" id="COG0456">
    <property type="taxonomic scope" value="Bacteria"/>
</dbReference>
<reference evidence="4" key="1">
    <citation type="submission" date="2007-06" db="EMBL/GenBank/DDBJ databases">
        <title>Complete sequence of Marinomonas sp. MWYL1.</title>
        <authorList>
            <consortium name="US DOE Joint Genome Institute"/>
            <person name="Copeland A."/>
            <person name="Lucas S."/>
            <person name="Lapidus A."/>
            <person name="Barry K."/>
            <person name="Glavina del Rio T."/>
            <person name="Dalin E."/>
            <person name="Tice H."/>
            <person name="Pitluck S."/>
            <person name="Kiss H."/>
            <person name="Brettin T."/>
            <person name="Bruce D."/>
            <person name="Detter J.C."/>
            <person name="Han C."/>
            <person name="Schmutz J."/>
            <person name="Larimer F."/>
            <person name="Land M."/>
            <person name="Hauser L."/>
            <person name="Kyrpides N."/>
            <person name="Kim E."/>
            <person name="Johnston A.W.B."/>
            <person name="Todd J.D."/>
            <person name="Rogers R."/>
            <person name="Wexler M."/>
            <person name="Bond P.L."/>
            <person name="Li Y."/>
            <person name="Richardson P."/>
        </authorList>
    </citation>
    <scope>NUCLEOTIDE SEQUENCE [LARGE SCALE GENOMIC DNA]</scope>
    <source>
        <strain evidence="4">MWYL1</strain>
    </source>
</reference>
<dbReference type="PANTHER" id="PTHR43800:SF1">
    <property type="entry name" value="PEPTIDYL-LYSINE N-ACETYLTRANSFERASE YJAB"/>
    <property type="match status" value="1"/>
</dbReference>
<dbReference type="SUPFAM" id="SSF55729">
    <property type="entry name" value="Acyl-CoA N-acyltransferases (Nat)"/>
    <property type="match status" value="1"/>
</dbReference>
<dbReference type="CDD" id="cd04301">
    <property type="entry name" value="NAT_SF"/>
    <property type="match status" value="1"/>
</dbReference>
<accession>A6VSE4</accession>
<dbReference type="KEGG" id="mmw:Mmwyl1_0436"/>
<dbReference type="Pfam" id="PF13673">
    <property type="entry name" value="Acetyltransf_10"/>
    <property type="match status" value="1"/>
</dbReference>
<dbReference type="PANTHER" id="PTHR43800">
    <property type="entry name" value="PEPTIDYL-LYSINE N-ACETYLTRANSFERASE YJAB"/>
    <property type="match status" value="1"/>
</dbReference>
<dbReference type="OrthoDB" id="9789605at2"/>